<evidence type="ECO:0000256" key="2">
    <source>
        <dbReference type="ARBA" id="ARBA00022723"/>
    </source>
</evidence>
<dbReference type="OrthoDB" id="411064at2759"/>
<dbReference type="InterPro" id="IPR011234">
    <property type="entry name" value="Fumarylacetoacetase-like_C"/>
</dbReference>
<sequence length="308" mass="33847">MKPSFALRESTRTWTSGENYHYGEPILPPSTTFIEKAKQARIIKGNPFNPKEHSVTREIAPIDTLLTPILKSNINAVRCLGLNYYPHARESKLPIPKYPVLFYKPRYSLADPRSPLLVPRFAQSPAHIDYECELVAIIGSRIRNATPPQALDAVIGYAVGNDVSHRTWQLERGGGQWNFGKGFDRMTPFGPGIVRPEVLGAVGKDPGRERGEGKGARIWTKVNGEMVQEGWTGDMIFGVGEAVSFLSQGTTLFPGDLVFMGTPSGVGMARNPPLWLKHGDLVEVGLEGVGTCSNYIHFEGKGKGESEE</sequence>
<comment type="similarity">
    <text evidence="1">Belongs to the FAH family.</text>
</comment>
<dbReference type="Gene3D" id="3.90.850.10">
    <property type="entry name" value="Fumarylacetoacetase-like, C-terminal domain"/>
    <property type="match status" value="1"/>
</dbReference>
<evidence type="ECO:0000256" key="1">
    <source>
        <dbReference type="ARBA" id="ARBA00010211"/>
    </source>
</evidence>
<organism evidence="4 5">
    <name type="scientific">Delitschia confertaspora ATCC 74209</name>
    <dbReference type="NCBI Taxonomy" id="1513339"/>
    <lineage>
        <taxon>Eukaryota</taxon>
        <taxon>Fungi</taxon>
        <taxon>Dikarya</taxon>
        <taxon>Ascomycota</taxon>
        <taxon>Pezizomycotina</taxon>
        <taxon>Dothideomycetes</taxon>
        <taxon>Pleosporomycetidae</taxon>
        <taxon>Pleosporales</taxon>
        <taxon>Delitschiaceae</taxon>
        <taxon>Delitschia</taxon>
    </lineage>
</organism>
<name>A0A9P4JVG2_9PLEO</name>
<evidence type="ECO:0000313" key="4">
    <source>
        <dbReference type="EMBL" id="KAF2206027.1"/>
    </source>
</evidence>
<evidence type="ECO:0000259" key="3">
    <source>
        <dbReference type="Pfam" id="PF01557"/>
    </source>
</evidence>
<proteinExistence type="inferred from homology"/>
<protein>
    <recommendedName>
        <fullName evidence="3">Fumarylacetoacetase-like C-terminal domain-containing protein</fullName>
    </recommendedName>
</protein>
<feature type="domain" description="Fumarylacetoacetase-like C-terminal" evidence="3">
    <location>
        <begin position="77"/>
        <end position="296"/>
    </location>
</feature>
<dbReference type="InterPro" id="IPR036663">
    <property type="entry name" value="Fumarylacetoacetase_C_sf"/>
</dbReference>
<evidence type="ECO:0000313" key="5">
    <source>
        <dbReference type="Proteomes" id="UP000799536"/>
    </source>
</evidence>
<dbReference type="EMBL" id="ML993846">
    <property type="protein sequence ID" value="KAF2206027.1"/>
    <property type="molecule type" value="Genomic_DNA"/>
</dbReference>
<dbReference type="GO" id="GO:0006107">
    <property type="term" value="P:oxaloacetate metabolic process"/>
    <property type="evidence" value="ECO:0007669"/>
    <property type="project" value="UniProtKB-ARBA"/>
</dbReference>
<dbReference type="SUPFAM" id="SSF56529">
    <property type="entry name" value="FAH"/>
    <property type="match status" value="1"/>
</dbReference>
<dbReference type="Pfam" id="PF01557">
    <property type="entry name" value="FAA_hydrolase"/>
    <property type="match status" value="1"/>
</dbReference>
<dbReference type="GO" id="GO:0050163">
    <property type="term" value="F:oxaloacetate tautomerase activity"/>
    <property type="evidence" value="ECO:0007669"/>
    <property type="project" value="UniProtKB-ARBA"/>
</dbReference>
<accession>A0A9P4JVG2</accession>
<dbReference type="AlphaFoldDB" id="A0A9P4JVG2"/>
<keyword evidence="5" id="KW-1185">Reference proteome</keyword>
<dbReference type="FunFam" id="3.90.850.10:FF:000002">
    <property type="entry name" value="2-hydroxyhepta-2,4-diene-1,7-dioate isomerase"/>
    <property type="match status" value="1"/>
</dbReference>
<keyword evidence="2" id="KW-0479">Metal-binding</keyword>
<dbReference type="PANTHER" id="PTHR11820:SF112">
    <property type="entry name" value="FUMARYLACETOACETATE HYDROLASE FAMILY PROTEIN (AFU_ORTHOLOGUE AFUA_1G02370)-RELATED"/>
    <property type="match status" value="1"/>
</dbReference>
<dbReference type="Proteomes" id="UP000799536">
    <property type="component" value="Unassembled WGS sequence"/>
</dbReference>
<gene>
    <name evidence="4" type="ORF">GQ43DRAFT_944</name>
</gene>
<dbReference type="PANTHER" id="PTHR11820">
    <property type="entry name" value="ACYLPYRUVASE"/>
    <property type="match status" value="1"/>
</dbReference>
<comment type="caution">
    <text evidence="4">The sequence shown here is derived from an EMBL/GenBank/DDBJ whole genome shotgun (WGS) entry which is preliminary data.</text>
</comment>
<dbReference type="GO" id="GO:0046872">
    <property type="term" value="F:metal ion binding"/>
    <property type="evidence" value="ECO:0007669"/>
    <property type="project" value="UniProtKB-KW"/>
</dbReference>
<reference evidence="4" key="1">
    <citation type="journal article" date="2020" name="Stud. Mycol.">
        <title>101 Dothideomycetes genomes: a test case for predicting lifestyles and emergence of pathogens.</title>
        <authorList>
            <person name="Haridas S."/>
            <person name="Albert R."/>
            <person name="Binder M."/>
            <person name="Bloem J."/>
            <person name="Labutti K."/>
            <person name="Salamov A."/>
            <person name="Andreopoulos B."/>
            <person name="Baker S."/>
            <person name="Barry K."/>
            <person name="Bills G."/>
            <person name="Bluhm B."/>
            <person name="Cannon C."/>
            <person name="Castanera R."/>
            <person name="Culley D."/>
            <person name="Daum C."/>
            <person name="Ezra D."/>
            <person name="Gonzalez J."/>
            <person name="Henrissat B."/>
            <person name="Kuo A."/>
            <person name="Liang C."/>
            <person name="Lipzen A."/>
            <person name="Lutzoni F."/>
            <person name="Magnuson J."/>
            <person name="Mondo S."/>
            <person name="Nolan M."/>
            <person name="Ohm R."/>
            <person name="Pangilinan J."/>
            <person name="Park H.-J."/>
            <person name="Ramirez L."/>
            <person name="Alfaro M."/>
            <person name="Sun H."/>
            <person name="Tritt A."/>
            <person name="Yoshinaga Y."/>
            <person name="Zwiers L.-H."/>
            <person name="Turgeon B."/>
            <person name="Goodwin S."/>
            <person name="Spatafora J."/>
            <person name="Crous P."/>
            <person name="Grigoriev I."/>
        </authorList>
    </citation>
    <scope>NUCLEOTIDE SEQUENCE</scope>
    <source>
        <strain evidence="4">ATCC 74209</strain>
    </source>
</reference>